<organism evidence="3 4">
    <name type="scientific">Striga hermonthica</name>
    <name type="common">Purple witchweed</name>
    <name type="synonym">Buchnera hermonthica</name>
    <dbReference type="NCBI Taxonomy" id="68872"/>
    <lineage>
        <taxon>Eukaryota</taxon>
        <taxon>Viridiplantae</taxon>
        <taxon>Streptophyta</taxon>
        <taxon>Embryophyta</taxon>
        <taxon>Tracheophyta</taxon>
        <taxon>Spermatophyta</taxon>
        <taxon>Magnoliopsida</taxon>
        <taxon>eudicotyledons</taxon>
        <taxon>Gunneridae</taxon>
        <taxon>Pentapetalae</taxon>
        <taxon>asterids</taxon>
        <taxon>lamiids</taxon>
        <taxon>Lamiales</taxon>
        <taxon>Orobanchaceae</taxon>
        <taxon>Buchnereae</taxon>
        <taxon>Striga</taxon>
    </lineage>
</organism>
<evidence type="ECO:0000259" key="2">
    <source>
        <dbReference type="PROSITE" id="PS50181"/>
    </source>
</evidence>
<sequence>MCCKRTRRMESLPDDLLSRILVILLVEDIYDSARLSLVCRKWHRMISSDEFIYAHLHQSKHTLLFRVKSAHHLLCLSARDDGRLQISKMEDILVRTRLEASCNGLVLDVARSRGNLALCVLNPLTKHRLVLPHPRGIDYWRCGIAWRSFTTAHISFEAKMALKSSRLVTTRGFVHWCARDDGHVLTLDIETETVKEAPSPVPVFFGGRWDYLPAGKYLTLLAERVDYLWDVWEMRPGSMEWRKVASFSLEDQKLVFEDSDSGRDVVDFKPVAWLLYPEVVVFVLSGWCYFRVFIYNLATRVIESIELPEPCPPSTRASKKLETMKTADANPTTAALLKKSSKNKKMDRVETSVKESSRDLSMFKFKSGAHDN</sequence>
<dbReference type="InterPro" id="IPR001810">
    <property type="entry name" value="F-box_dom"/>
</dbReference>
<dbReference type="PROSITE" id="PS50181">
    <property type="entry name" value="FBOX"/>
    <property type="match status" value="1"/>
</dbReference>
<dbReference type="EMBL" id="CACSLK010012531">
    <property type="protein sequence ID" value="CAA0815419.1"/>
    <property type="molecule type" value="Genomic_DNA"/>
</dbReference>
<dbReference type="PANTHER" id="PTHR31672">
    <property type="entry name" value="BNACNNG10540D PROTEIN"/>
    <property type="match status" value="1"/>
</dbReference>
<evidence type="ECO:0000256" key="1">
    <source>
        <dbReference type="SAM" id="MobiDB-lite"/>
    </source>
</evidence>
<feature type="compositionally biased region" description="Basic and acidic residues" evidence="1">
    <location>
        <begin position="344"/>
        <end position="356"/>
    </location>
</feature>
<accession>A0A9N7MXL1</accession>
<evidence type="ECO:0000313" key="4">
    <source>
        <dbReference type="Proteomes" id="UP001153555"/>
    </source>
</evidence>
<protein>
    <recommendedName>
        <fullName evidence="2">F-box domain-containing protein</fullName>
    </recommendedName>
</protein>
<comment type="caution">
    <text evidence="3">The sequence shown here is derived from an EMBL/GenBank/DDBJ whole genome shotgun (WGS) entry which is preliminary data.</text>
</comment>
<proteinExistence type="predicted"/>
<feature type="domain" description="F-box" evidence="2">
    <location>
        <begin position="6"/>
        <end position="56"/>
    </location>
</feature>
<dbReference type="Proteomes" id="UP001153555">
    <property type="component" value="Unassembled WGS sequence"/>
</dbReference>
<name>A0A9N7MXL1_STRHE</name>
<gene>
    <name evidence="3" type="ORF">SHERM_15445</name>
</gene>
<dbReference type="SUPFAM" id="SSF81383">
    <property type="entry name" value="F-box domain"/>
    <property type="match status" value="1"/>
</dbReference>
<dbReference type="InterPro" id="IPR050796">
    <property type="entry name" value="SCF_F-box_component"/>
</dbReference>
<dbReference type="AlphaFoldDB" id="A0A9N7MXL1"/>
<feature type="region of interest" description="Disordered" evidence="1">
    <location>
        <begin position="312"/>
        <end position="356"/>
    </location>
</feature>
<dbReference type="OrthoDB" id="1918594at2759"/>
<dbReference type="InterPro" id="IPR036047">
    <property type="entry name" value="F-box-like_dom_sf"/>
</dbReference>
<evidence type="ECO:0000313" key="3">
    <source>
        <dbReference type="EMBL" id="CAA0815419.1"/>
    </source>
</evidence>
<keyword evidence="4" id="KW-1185">Reference proteome</keyword>
<dbReference type="PANTHER" id="PTHR31672:SF11">
    <property type="entry name" value="F-BOX PROTEIN CPR1-LIKE ISOFORM X2"/>
    <property type="match status" value="1"/>
</dbReference>
<reference evidence="3" key="1">
    <citation type="submission" date="2019-12" db="EMBL/GenBank/DDBJ databases">
        <authorList>
            <person name="Scholes J."/>
        </authorList>
    </citation>
    <scope>NUCLEOTIDE SEQUENCE</scope>
</reference>
<dbReference type="Pfam" id="PF12937">
    <property type="entry name" value="F-box-like"/>
    <property type="match status" value="1"/>
</dbReference>
<dbReference type="Gene3D" id="1.20.1280.50">
    <property type="match status" value="1"/>
</dbReference>